<sequence length="76" mass="8062">MPDTTSGAAAARPRSSRPRTAGRKDATDDCGLPTVAAWKRGKGEIPIAARFKALSPRRTFLTRLPPGRSACASTPR</sequence>
<reference evidence="2 3" key="1">
    <citation type="journal article" name="Sci. Rep.">
        <title>Genome-scale phylogenetic analyses confirm Olpidium as the closest living zoosporic fungus to the non-flagellated, terrestrial fungi.</title>
        <authorList>
            <person name="Chang Y."/>
            <person name="Rochon D."/>
            <person name="Sekimoto S."/>
            <person name="Wang Y."/>
            <person name="Chovatia M."/>
            <person name="Sandor L."/>
            <person name="Salamov A."/>
            <person name="Grigoriev I.V."/>
            <person name="Stajich J.E."/>
            <person name="Spatafora J.W."/>
        </authorList>
    </citation>
    <scope>NUCLEOTIDE SEQUENCE [LARGE SCALE GENOMIC DNA]</scope>
    <source>
        <strain evidence="2">S191</strain>
    </source>
</reference>
<evidence type="ECO:0000256" key="1">
    <source>
        <dbReference type="SAM" id="MobiDB-lite"/>
    </source>
</evidence>
<feature type="non-terminal residue" evidence="2">
    <location>
        <position position="76"/>
    </location>
</feature>
<evidence type="ECO:0000313" key="2">
    <source>
        <dbReference type="EMBL" id="KAG5456887.1"/>
    </source>
</evidence>
<feature type="compositionally biased region" description="Low complexity" evidence="1">
    <location>
        <begin position="1"/>
        <end position="13"/>
    </location>
</feature>
<feature type="region of interest" description="Disordered" evidence="1">
    <location>
        <begin position="1"/>
        <end position="29"/>
    </location>
</feature>
<name>A0A8H7ZPU4_9FUNG</name>
<gene>
    <name evidence="2" type="ORF">BJ554DRAFT_3240</name>
</gene>
<dbReference type="AlphaFoldDB" id="A0A8H7ZPU4"/>
<protein>
    <submittedName>
        <fullName evidence="2">Uncharacterized protein</fullName>
    </submittedName>
</protein>
<keyword evidence="3" id="KW-1185">Reference proteome</keyword>
<comment type="caution">
    <text evidence="2">The sequence shown here is derived from an EMBL/GenBank/DDBJ whole genome shotgun (WGS) entry which is preliminary data.</text>
</comment>
<proteinExistence type="predicted"/>
<dbReference type="Proteomes" id="UP000673691">
    <property type="component" value="Unassembled WGS sequence"/>
</dbReference>
<organism evidence="2 3">
    <name type="scientific">Olpidium bornovanus</name>
    <dbReference type="NCBI Taxonomy" id="278681"/>
    <lineage>
        <taxon>Eukaryota</taxon>
        <taxon>Fungi</taxon>
        <taxon>Fungi incertae sedis</taxon>
        <taxon>Olpidiomycota</taxon>
        <taxon>Olpidiomycotina</taxon>
        <taxon>Olpidiomycetes</taxon>
        <taxon>Olpidiales</taxon>
        <taxon>Olpidiaceae</taxon>
        <taxon>Olpidium</taxon>
    </lineage>
</organism>
<accession>A0A8H7ZPU4</accession>
<dbReference type="EMBL" id="JAEFCI010010992">
    <property type="protein sequence ID" value="KAG5456887.1"/>
    <property type="molecule type" value="Genomic_DNA"/>
</dbReference>
<evidence type="ECO:0000313" key="3">
    <source>
        <dbReference type="Proteomes" id="UP000673691"/>
    </source>
</evidence>